<dbReference type="Proteomes" id="UP000319812">
    <property type="component" value="Unassembled WGS sequence"/>
</dbReference>
<keyword evidence="2" id="KW-1185">Reference proteome</keyword>
<reference evidence="1 2" key="1">
    <citation type="submission" date="2019-06" db="EMBL/GenBank/DDBJ databases">
        <title>Whole genome shotgun sequence of Halomonas halmophila NBRC 15537.</title>
        <authorList>
            <person name="Hosoyama A."/>
            <person name="Uohara A."/>
            <person name="Ohji S."/>
            <person name="Ichikawa N."/>
        </authorList>
    </citation>
    <scope>NUCLEOTIDE SEQUENCE [LARGE SCALE GENOMIC DNA]</scope>
    <source>
        <strain evidence="1 2">NBRC 15537</strain>
    </source>
</reference>
<dbReference type="RefSeq" id="WP_141318290.1">
    <property type="nucleotide sequence ID" value="NZ_BJOC01000013.1"/>
</dbReference>
<evidence type="ECO:0000313" key="1">
    <source>
        <dbReference type="EMBL" id="GED21980.1"/>
    </source>
</evidence>
<name>A0A4Y4F302_9GAMM</name>
<sequence>MHVYNADKNDSKKKNFVLKHLGISPVSAAERVEGMFAHQKICSIRPDLSVDVHDRSGVVIKTETLKQHLVNFCNYAKQFHISEYFFQPKRPLRLVDLWEDDPIGSAGPMIVDPNEVPISKREEIKSIFYPFSGVIYPQEVYSKMSKKEVKRIKKSYDNNAIFKEEMGKRKARSKAIGEDFNQAQYQEIIWLDLTIKLRTWALSEGYDSFVYSNIKEGDGEDAFVTLLPEQLKSTGNAFTFFEERYLQEMPLAIQEMVNSYHDCSFELIHHALWGQKDPMDYWGLISSH</sequence>
<evidence type="ECO:0000313" key="2">
    <source>
        <dbReference type="Proteomes" id="UP000319812"/>
    </source>
</evidence>
<accession>A0A4Y4F302</accession>
<dbReference type="EMBL" id="BJOC01000013">
    <property type="protein sequence ID" value="GED21980.1"/>
    <property type="molecule type" value="Genomic_DNA"/>
</dbReference>
<proteinExistence type="predicted"/>
<protein>
    <submittedName>
        <fullName evidence="1">Uncharacterized protein</fullName>
    </submittedName>
</protein>
<dbReference type="AlphaFoldDB" id="A0A4Y4F302"/>
<gene>
    <name evidence="1" type="ORF">HHA01_09570</name>
</gene>
<dbReference type="OrthoDB" id="7057996at2"/>
<comment type="caution">
    <text evidence="1">The sequence shown here is derived from an EMBL/GenBank/DDBJ whole genome shotgun (WGS) entry which is preliminary data.</text>
</comment>
<organism evidence="1 2">
    <name type="scientific">Halomonas halmophila</name>
    <dbReference type="NCBI Taxonomy" id="252"/>
    <lineage>
        <taxon>Bacteria</taxon>
        <taxon>Pseudomonadati</taxon>
        <taxon>Pseudomonadota</taxon>
        <taxon>Gammaproteobacteria</taxon>
        <taxon>Oceanospirillales</taxon>
        <taxon>Halomonadaceae</taxon>
        <taxon>Halomonas</taxon>
    </lineage>
</organism>